<dbReference type="RefSeq" id="WP_110033993.1">
    <property type="nucleotide sequence ID" value="NZ_QGTR01000006.1"/>
</dbReference>
<evidence type="ECO:0000313" key="2">
    <source>
        <dbReference type="Proteomes" id="UP000246352"/>
    </source>
</evidence>
<proteinExistence type="predicted"/>
<name>A0A317PGC3_9HYPH</name>
<gene>
    <name evidence="1" type="ORF">DFR52_106226</name>
</gene>
<sequence>MPASARHAGIIKPIIGTSVRHAGVIKPVIGGWVNVAGVWKPALRYPLTAGAPSSFSTTADIGGSYTGTAATGAAPTAGHTRHILCMVAMPLISNNSRTASLSVGGVAAALLIAREQITDVSAAYAAAYLVELPTGESHAFSYTPPRTTRGASISFIPIYDIGSVTPIANDGFAATSSAGASLSLASGGRLTAGVAHCYNGGTFSVTGGLTSYFAPDTNSGEWALYAGEVNPAAGPKTITFPNSSTCDAIAAVALAFD</sequence>
<dbReference type="AlphaFoldDB" id="A0A317PGC3"/>
<keyword evidence="2" id="KW-1185">Reference proteome</keyword>
<reference evidence="1 2" key="1">
    <citation type="submission" date="2018-05" db="EMBL/GenBank/DDBJ databases">
        <title>Genomic Encyclopedia of Type Strains, Phase IV (KMG-IV): sequencing the most valuable type-strain genomes for metagenomic binning, comparative biology and taxonomic classification.</title>
        <authorList>
            <person name="Goeker M."/>
        </authorList>
    </citation>
    <scope>NUCLEOTIDE SEQUENCE [LARGE SCALE GENOMIC DNA]</scope>
    <source>
        <strain evidence="1 2">DSM 16791</strain>
    </source>
</reference>
<accession>A0A317PGC3</accession>
<comment type="caution">
    <text evidence="1">The sequence shown here is derived from an EMBL/GenBank/DDBJ whole genome shotgun (WGS) entry which is preliminary data.</text>
</comment>
<protein>
    <submittedName>
        <fullName evidence="1">Uncharacterized protein</fullName>
    </submittedName>
</protein>
<dbReference type="EMBL" id="QGTR01000006">
    <property type="protein sequence ID" value="PWV97701.1"/>
    <property type="molecule type" value="Genomic_DNA"/>
</dbReference>
<organism evidence="1 2">
    <name type="scientific">Hoeflea marina</name>
    <dbReference type="NCBI Taxonomy" id="274592"/>
    <lineage>
        <taxon>Bacteria</taxon>
        <taxon>Pseudomonadati</taxon>
        <taxon>Pseudomonadota</taxon>
        <taxon>Alphaproteobacteria</taxon>
        <taxon>Hyphomicrobiales</taxon>
        <taxon>Rhizobiaceae</taxon>
        <taxon>Hoeflea</taxon>
    </lineage>
</organism>
<evidence type="ECO:0000313" key="1">
    <source>
        <dbReference type="EMBL" id="PWV97701.1"/>
    </source>
</evidence>
<dbReference type="Proteomes" id="UP000246352">
    <property type="component" value="Unassembled WGS sequence"/>
</dbReference>